<protein>
    <recommendedName>
        <fullName evidence="3">Reverse transcriptase domain-containing protein</fullName>
    </recommendedName>
</protein>
<dbReference type="InterPro" id="IPR021109">
    <property type="entry name" value="Peptidase_aspartic_dom_sf"/>
</dbReference>
<feature type="coiled-coil region" evidence="1">
    <location>
        <begin position="1468"/>
        <end position="1513"/>
    </location>
</feature>
<keyword evidence="5" id="KW-1185">Reference proteome</keyword>
<feature type="compositionally biased region" description="Basic and acidic residues" evidence="2">
    <location>
        <begin position="243"/>
        <end position="256"/>
    </location>
</feature>
<reference evidence="4 5" key="1">
    <citation type="journal article" date="2018" name="Cell">
        <title>The Chara Genome: Secondary Complexity and Implications for Plant Terrestrialization.</title>
        <authorList>
            <person name="Nishiyama T."/>
            <person name="Sakayama H."/>
            <person name="Vries J.D."/>
            <person name="Buschmann H."/>
            <person name="Saint-Marcoux D."/>
            <person name="Ullrich K.K."/>
            <person name="Haas F.B."/>
            <person name="Vanderstraeten L."/>
            <person name="Becker D."/>
            <person name="Lang D."/>
            <person name="Vosolsobe S."/>
            <person name="Rombauts S."/>
            <person name="Wilhelmsson P.K.I."/>
            <person name="Janitza P."/>
            <person name="Kern R."/>
            <person name="Heyl A."/>
            <person name="Rumpler F."/>
            <person name="Villalobos L.I.A.C."/>
            <person name="Clay J.M."/>
            <person name="Skokan R."/>
            <person name="Toyoda A."/>
            <person name="Suzuki Y."/>
            <person name="Kagoshima H."/>
            <person name="Schijlen E."/>
            <person name="Tajeshwar N."/>
            <person name="Catarino B."/>
            <person name="Hetherington A.J."/>
            <person name="Saltykova A."/>
            <person name="Bonnot C."/>
            <person name="Breuninger H."/>
            <person name="Symeonidi A."/>
            <person name="Radhakrishnan G.V."/>
            <person name="Van Nieuwerburgh F."/>
            <person name="Deforce D."/>
            <person name="Chang C."/>
            <person name="Karol K.G."/>
            <person name="Hedrich R."/>
            <person name="Ulvskov P."/>
            <person name="Glockner G."/>
            <person name="Delwiche C.F."/>
            <person name="Petrasek J."/>
            <person name="Van de Peer Y."/>
            <person name="Friml J."/>
            <person name="Beilby M."/>
            <person name="Dolan L."/>
            <person name="Kohara Y."/>
            <person name="Sugano S."/>
            <person name="Fujiyama A."/>
            <person name="Delaux P.-M."/>
            <person name="Quint M."/>
            <person name="TheiBen G."/>
            <person name="Hagemann M."/>
            <person name="Harholt J."/>
            <person name="Dunand C."/>
            <person name="Zachgo S."/>
            <person name="Langdale J."/>
            <person name="Maumus F."/>
            <person name="Straeten D.V.D."/>
            <person name="Gould S.B."/>
            <person name="Rensing S.A."/>
        </authorList>
    </citation>
    <scope>NUCLEOTIDE SEQUENCE [LARGE SCALE GENOMIC DNA]</scope>
    <source>
        <strain evidence="4 5">S276</strain>
    </source>
</reference>
<sequence length="1716" mass="192058">MPEGGDAGRVLTIEDLIAALDRYERTPSNVPKVETFLFDGERVLDWLDLVEQAMVGLSDEVKFQRVMRYVLHRHHQEVEKVVDAAHGSWARFKENMLRKYRLGDGLLTIQDLEGMNKDDFTTIGAFVQEFKKKARKVHGISEERQCAIFLGLLTVSEAAELMSHGAGSAKLTWATIDRGVEDGSLDQVEKHQMRLQRRKRKERDATASGTPGVKRIITDVLAALGYGQDTEAQRKAVAVVQGRGKEVGDEGARQEDYGGEETGLVWQEEEAKGKEDRAMVVGDKEAEGVADEAEMEEDVAADGTTKGARAKETKVQEEEEEDDDTEDERLRQEEDRREEQRAQKKEAHERAEPGLQDGVPRKRKYTVRLEEDFDVERMVDRLLEGHNDLMNLKDILASAPRLREELKGRLSRRLVPNVHLSVILPRELGWTQAGTRMDWKCAPCRLVDLVIKEKKCVAIMDTGAEMNIIRKRDALMLGMEIDRADHGVLHGANCKAIFCGTALNVIIEIGKVLARTSFFVMPDVDHPILLGKSFMCRTETLIFNKHDEMMILLLSDPDCGNYEVVTCRNTGPGSERNRSNPGSFTYVESENERRRLAEESEEEGGAEVLSLSLTDVSKAMEIVAAHEMADPEAIKALREHVLECPQAGEVELIYRLPGGRKGGRLKQGAQRQYKTVDKKCRPVPVLVTEDEKAYYERERGLIRWMQEQALRDPCRINDGNEGELIVGEPGFLSPQERMLMLQLMKKRHRAYAFNDDQRGRLDVDKILMIRIHTVPHKPWNLRGARYPNPDEEKMVVDSLDGKMRTHIAGYSSGPYASPWFCFIKPNGTLRWVQDLQRLNAVTVRDARGLPNADALSESCAGRPIISLIDLYSGYDQFPVYPPDRPVTAMHTSTGLIHMNVVPQGWTNAVAMVQRHMIRVMQTVSPHITQPYINDLAVKGPKEREEDEVQPGVRRFVWRHILDLDLVLGLLEEHNLTASGPKSKHCMREATILGFVCNEKGRKPDVKKTDKILGCLVEEVRTIEEGPLQVEEHEQLMGGMYLLINTLLQGDFDRRGAFSHEEDEILILESQDDEFEEGEIKEAFRAEEYGGIYLELGLLLSCEMRDRDASDKAQKLRHLYVVRDGHLFIKRQVGNPKRIVCGRNRQLDIIAALHDGIAGGHRGVEFHQVTEDDLLRPSPQAPEQRESEVPAAPFRSLEAHLDTSQWEAPSTGESPTDPSGGEQTRLEPEAEPLGLKGVGVEDVIVVEGNTPPDSPARAQTRRSWPEGVAEPDSQEAPVPPEATMSPRQEVEARGSVEGWRTEPRLIVDSRLAAHAAEHPDIEEPSLVGPSSGPAGTELGEGLQTATREVTEAGTGKEPDGAARVRAHLEEIHERRDKMEDAGIAPRPPVTPKTSEERIDELWARYEGRREAARQRAREAGQAVEGADEAIEVGELGFSAAREAIKWVDKGIKQTFIEAFHRYSLLSDELALRKDEVEQLTAQLAEEKAENKARQARLEAKEAEWEAKLKEMAAAVESLPPPKEVQGLFGQEGAAEASRKEKLGKVFLDPVEPEDRKEANKESFEFRAPTELASQQEAATSADAPMEVLTQEPQPTSVGEGEAEESLAILLNVQEGTLTGAVGSPQPEAQGEEPSRLDELVAAMEVDMPPERPQELEAPEHEPKLEELRIQLGSWATGTDSGGPTTEQRQQEATSQPTRATTPRLRGPERGRRKPYWR</sequence>
<evidence type="ECO:0000256" key="1">
    <source>
        <dbReference type="SAM" id="Coils"/>
    </source>
</evidence>
<dbReference type="OrthoDB" id="3186349at2759"/>
<feature type="region of interest" description="Disordered" evidence="2">
    <location>
        <begin position="1314"/>
        <end position="1397"/>
    </location>
</feature>
<feature type="compositionally biased region" description="Acidic residues" evidence="2">
    <location>
        <begin position="317"/>
        <end position="327"/>
    </location>
</feature>
<feature type="compositionally biased region" description="Basic and acidic residues" evidence="2">
    <location>
        <begin position="1551"/>
        <end position="1563"/>
    </location>
</feature>
<feature type="region of interest" description="Disordered" evidence="2">
    <location>
        <begin position="1201"/>
        <end position="1296"/>
    </location>
</feature>
<dbReference type="InterPro" id="IPR043502">
    <property type="entry name" value="DNA/RNA_pol_sf"/>
</dbReference>
<feature type="compositionally biased region" description="Acidic residues" evidence="2">
    <location>
        <begin position="288"/>
        <end position="300"/>
    </location>
</feature>
<feature type="compositionally biased region" description="Basic and acidic residues" evidence="2">
    <location>
        <begin position="269"/>
        <end position="287"/>
    </location>
</feature>
<dbReference type="CDD" id="cd01647">
    <property type="entry name" value="RT_LTR"/>
    <property type="match status" value="1"/>
</dbReference>
<feature type="region of interest" description="Disordered" evidence="2">
    <location>
        <begin position="241"/>
        <end position="363"/>
    </location>
</feature>
<dbReference type="Gramene" id="GBG64581">
    <property type="protein sequence ID" value="GBG64581"/>
    <property type="gene ID" value="CBR_g45639"/>
</dbReference>
<feature type="region of interest" description="Disordered" evidence="2">
    <location>
        <begin position="1529"/>
        <end position="1601"/>
    </location>
</feature>
<feature type="region of interest" description="Disordered" evidence="2">
    <location>
        <begin position="570"/>
        <end position="591"/>
    </location>
</feature>
<dbReference type="Pfam" id="PF13975">
    <property type="entry name" value="gag-asp_proteas"/>
    <property type="match status" value="1"/>
</dbReference>
<feature type="domain" description="Reverse transcriptase" evidence="3">
    <location>
        <begin position="803"/>
        <end position="996"/>
    </location>
</feature>
<dbReference type="Gene3D" id="3.10.10.10">
    <property type="entry name" value="HIV Type 1 Reverse Transcriptase, subunit A, domain 1"/>
    <property type="match status" value="1"/>
</dbReference>
<gene>
    <name evidence="4" type="ORF">CBR_g45639</name>
</gene>
<dbReference type="Pfam" id="PF00078">
    <property type="entry name" value="RVT_1"/>
    <property type="match status" value="1"/>
</dbReference>
<organism evidence="4 5">
    <name type="scientific">Chara braunii</name>
    <name type="common">Braun's stonewort</name>
    <dbReference type="NCBI Taxonomy" id="69332"/>
    <lineage>
        <taxon>Eukaryota</taxon>
        <taxon>Viridiplantae</taxon>
        <taxon>Streptophyta</taxon>
        <taxon>Charophyceae</taxon>
        <taxon>Charales</taxon>
        <taxon>Characeae</taxon>
        <taxon>Chara</taxon>
    </lineage>
</organism>
<dbReference type="InterPro" id="IPR051320">
    <property type="entry name" value="Viral_Replic_Matur_Polypro"/>
</dbReference>
<dbReference type="InterPro" id="IPR000477">
    <property type="entry name" value="RT_dom"/>
</dbReference>
<feature type="compositionally biased region" description="Basic and acidic residues" evidence="2">
    <location>
        <begin position="1647"/>
        <end position="1667"/>
    </location>
</feature>
<dbReference type="SUPFAM" id="SSF56672">
    <property type="entry name" value="DNA/RNA polymerases"/>
    <property type="match status" value="1"/>
</dbReference>
<comment type="caution">
    <text evidence="4">The sequence shown here is derived from an EMBL/GenBank/DDBJ whole genome shotgun (WGS) entry which is preliminary data.</text>
</comment>
<feature type="compositionally biased region" description="Basic and acidic residues" evidence="2">
    <location>
        <begin position="1287"/>
        <end position="1296"/>
    </location>
</feature>
<dbReference type="Gene3D" id="3.30.70.270">
    <property type="match status" value="1"/>
</dbReference>
<feature type="compositionally biased region" description="Basic and acidic residues" evidence="2">
    <location>
        <begin position="328"/>
        <end position="352"/>
    </location>
</feature>
<dbReference type="Gene3D" id="2.40.70.10">
    <property type="entry name" value="Acid Proteases"/>
    <property type="match status" value="1"/>
</dbReference>
<feature type="compositionally biased region" description="Low complexity" evidence="2">
    <location>
        <begin position="1237"/>
        <end position="1247"/>
    </location>
</feature>
<dbReference type="PANTHER" id="PTHR33064:SF37">
    <property type="entry name" value="RIBONUCLEASE H"/>
    <property type="match status" value="1"/>
</dbReference>
<accession>A0A388K3G3</accession>
<evidence type="ECO:0000313" key="5">
    <source>
        <dbReference type="Proteomes" id="UP000265515"/>
    </source>
</evidence>
<feature type="region of interest" description="Disordered" evidence="2">
    <location>
        <begin position="1646"/>
        <end position="1716"/>
    </location>
</feature>
<dbReference type="InterPro" id="IPR043128">
    <property type="entry name" value="Rev_trsase/Diguanyl_cyclase"/>
</dbReference>
<dbReference type="CDD" id="cd00303">
    <property type="entry name" value="retropepsin_like"/>
    <property type="match status" value="1"/>
</dbReference>
<dbReference type="PANTHER" id="PTHR33064">
    <property type="entry name" value="POL PROTEIN"/>
    <property type="match status" value="1"/>
</dbReference>
<name>A0A388K3G3_CHABU</name>
<dbReference type="SUPFAM" id="SSF50630">
    <property type="entry name" value="Acid proteases"/>
    <property type="match status" value="1"/>
</dbReference>
<feature type="region of interest" description="Disordered" evidence="2">
    <location>
        <begin position="1616"/>
        <end position="1635"/>
    </location>
</feature>
<evidence type="ECO:0000256" key="2">
    <source>
        <dbReference type="SAM" id="MobiDB-lite"/>
    </source>
</evidence>
<evidence type="ECO:0000259" key="3">
    <source>
        <dbReference type="PROSITE" id="PS50878"/>
    </source>
</evidence>
<proteinExistence type="predicted"/>
<feature type="compositionally biased region" description="Polar residues" evidence="2">
    <location>
        <begin position="1672"/>
        <end position="1699"/>
    </location>
</feature>
<feature type="compositionally biased region" description="Polar residues" evidence="2">
    <location>
        <begin position="1201"/>
        <end position="1216"/>
    </location>
</feature>
<dbReference type="EMBL" id="BFEA01000052">
    <property type="protein sequence ID" value="GBG64581.1"/>
    <property type="molecule type" value="Genomic_DNA"/>
</dbReference>
<dbReference type="Proteomes" id="UP000265515">
    <property type="component" value="Unassembled WGS sequence"/>
</dbReference>
<feature type="compositionally biased region" description="Basic and acidic residues" evidence="2">
    <location>
        <begin position="1347"/>
        <end position="1379"/>
    </location>
</feature>
<evidence type="ECO:0000313" key="4">
    <source>
        <dbReference type="EMBL" id="GBG64581.1"/>
    </source>
</evidence>
<dbReference type="PROSITE" id="PS50878">
    <property type="entry name" value="RT_POL"/>
    <property type="match status" value="1"/>
</dbReference>
<keyword evidence="1" id="KW-0175">Coiled coil</keyword>